<evidence type="ECO:0000256" key="4">
    <source>
        <dbReference type="ARBA" id="ARBA00022692"/>
    </source>
</evidence>
<protein>
    <submittedName>
        <fullName evidence="11">FtsQ-type POTRA domain-containing protein</fullName>
    </submittedName>
</protein>
<keyword evidence="2" id="KW-1003">Cell membrane</keyword>
<proteinExistence type="predicted"/>
<feature type="compositionally biased region" description="Basic and acidic residues" evidence="8">
    <location>
        <begin position="1"/>
        <end position="20"/>
    </location>
</feature>
<feature type="region of interest" description="Disordered" evidence="8">
    <location>
        <begin position="269"/>
        <end position="306"/>
    </location>
</feature>
<reference evidence="11 12" key="1">
    <citation type="submission" date="2020-12" db="EMBL/GenBank/DDBJ databases">
        <title>Whole genome sequences of gut porcine anaerobes.</title>
        <authorList>
            <person name="Kubasova T."/>
            <person name="Jahodarova E."/>
            <person name="Rychlik I."/>
        </authorList>
    </citation>
    <scope>NUCLEOTIDE SEQUENCE [LARGE SCALE GENOMIC DNA]</scope>
    <source>
        <strain evidence="11 12">An867</strain>
    </source>
</reference>
<evidence type="ECO:0000313" key="12">
    <source>
        <dbReference type="Proteomes" id="UP001299220"/>
    </source>
</evidence>
<dbReference type="PROSITE" id="PS51779">
    <property type="entry name" value="POTRA"/>
    <property type="match status" value="1"/>
</dbReference>
<feature type="transmembrane region" description="Helical" evidence="9">
    <location>
        <begin position="29"/>
        <end position="52"/>
    </location>
</feature>
<keyword evidence="5 9" id="KW-1133">Transmembrane helix</keyword>
<dbReference type="InterPro" id="IPR013685">
    <property type="entry name" value="POTRA_FtsQ_type"/>
</dbReference>
<accession>A0ABS9CSL9</accession>
<keyword evidence="12" id="KW-1185">Reference proteome</keyword>
<dbReference type="PANTHER" id="PTHR37820">
    <property type="entry name" value="CELL DIVISION PROTEIN DIVIB"/>
    <property type="match status" value="1"/>
</dbReference>
<evidence type="ECO:0000256" key="1">
    <source>
        <dbReference type="ARBA" id="ARBA00004370"/>
    </source>
</evidence>
<dbReference type="PANTHER" id="PTHR37820:SF1">
    <property type="entry name" value="CELL DIVISION PROTEIN FTSQ"/>
    <property type="match status" value="1"/>
</dbReference>
<evidence type="ECO:0000256" key="5">
    <source>
        <dbReference type="ARBA" id="ARBA00022989"/>
    </source>
</evidence>
<evidence type="ECO:0000256" key="9">
    <source>
        <dbReference type="SAM" id="Phobius"/>
    </source>
</evidence>
<keyword evidence="4 9" id="KW-0812">Transmembrane</keyword>
<dbReference type="EMBL" id="JAFBIT010000003">
    <property type="protein sequence ID" value="MCF2653117.1"/>
    <property type="molecule type" value="Genomic_DNA"/>
</dbReference>
<sequence>MAESSRGTERRPARGGNPKDRRARGRALVIFYITAFSAVVIGAILLCIFVFFKVGDVRITGDAGYNEEDILRICGIQEGDNLVLLSTKDRERELEHRFPYIEDARIVKHIPSTVEVQITAAKTCFSVECELGYLYVSRTGKVLEVAAEPCPNSAVVRGCTPTATGPSQQIAFEEEAVDTALEEIIRQLEENGMTGEITEIDLRNQYDITMTYEDRIVFRFGNTNNMAYKTMFGIGMLTQMQGDGSLTEEMRGEIDLTLVQEKNAGYFNEYVASNGPDTTEGTAGRDTEPSASDDGGDDTGDDNSDQ</sequence>
<feature type="domain" description="POTRA" evidence="10">
    <location>
        <begin position="52"/>
        <end position="121"/>
    </location>
</feature>
<dbReference type="Proteomes" id="UP001299220">
    <property type="component" value="Unassembled WGS sequence"/>
</dbReference>
<keyword evidence="6 9" id="KW-0472">Membrane</keyword>
<gene>
    <name evidence="11" type="ORF">JQM67_10945</name>
</gene>
<keyword evidence="3" id="KW-0132">Cell division</keyword>
<evidence type="ECO:0000256" key="7">
    <source>
        <dbReference type="ARBA" id="ARBA00023306"/>
    </source>
</evidence>
<comment type="subcellular location">
    <subcellularLocation>
        <location evidence="1">Membrane</location>
    </subcellularLocation>
</comment>
<evidence type="ECO:0000259" key="10">
    <source>
        <dbReference type="PROSITE" id="PS51779"/>
    </source>
</evidence>
<evidence type="ECO:0000256" key="8">
    <source>
        <dbReference type="SAM" id="MobiDB-lite"/>
    </source>
</evidence>
<comment type="caution">
    <text evidence="11">The sequence shown here is derived from an EMBL/GenBank/DDBJ whole genome shotgun (WGS) entry which is preliminary data.</text>
</comment>
<keyword evidence="7" id="KW-0131">Cell cycle</keyword>
<dbReference type="Pfam" id="PF08478">
    <property type="entry name" value="POTRA_1"/>
    <property type="match status" value="1"/>
</dbReference>
<dbReference type="InterPro" id="IPR050487">
    <property type="entry name" value="FtsQ_DivIB"/>
</dbReference>
<dbReference type="InterPro" id="IPR034746">
    <property type="entry name" value="POTRA"/>
</dbReference>
<evidence type="ECO:0000256" key="2">
    <source>
        <dbReference type="ARBA" id="ARBA00022475"/>
    </source>
</evidence>
<evidence type="ECO:0000313" key="11">
    <source>
        <dbReference type="EMBL" id="MCF2653117.1"/>
    </source>
</evidence>
<feature type="region of interest" description="Disordered" evidence="8">
    <location>
        <begin position="1"/>
        <end position="21"/>
    </location>
</feature>
<evidence type="ECO:0000256" key="6">
    <source>
        <dbReference type="ARBA" id="ARBA00023136"/>
    </source>
</evidence>
<feature type="compositionally biased region" description="Acidic residues" evidence="8">
    <location>
        <begin position="294"/>
        <end position="306"/>
    </location>
</feature>
<evidence type="ECO:0000256" key="3">
    <source>
        <dbReference type="ARBA" id="ARBA00022618"/>
    </source>
</evidence>
<dbReference type="Gene3D" id="3.10.20.310">
    <property type="entry name" value="membrane protein fhac"/>
    <property type="match status" value="1"/>
</dbReference>
<organism evidence="11 12">
    <name type="scientific">Anaeromassilibacillus senegalensis</name>
    <dbReference type="NCBI Taxonomy" id="1673717"/>
    <lineage>
        <taxon>Bacteria</taxon>
        <taxon>Bacillati</taxon>
        <taxon>Bacillota</taxon>
        <taxon>Clostridia</taxon>
        <taxon>Eubacteriales</taxon>
        <taxon>Acutalibacteraceae</taxon>
        <taxon>Anaeromassilibacillus</taxon>
    </lineage>
</organism>
<dbReference type="RefSeq" id="WP_235324138.1">
    <property type="nucleotide sequence ID" value="NZ_JAFBIT010000003.1"/>
</dbReference>
<name>A0ABS9CSL9_9FIRM</name>